<dbReference type="GO" id="GO:0046872">
    <property type="term" value="F:metal ion binding"/>
    <property type="evidence" value="ECO:0007669"/>
    <property type="project" value="UniProtKB-KW"/>
</dbReference>
<dbReference type="Pfam" id="PF13237">
    <property type="entry name" value="Fer4_10"/>
    <property type="match status" value="1"/>
</dbReference>
<feature type="domain" description="4Fe-4S ferredoxin-type" evidence="5">
    <location>
        <begin position="34"/>
        <end position="62"/>
    </location>
</feature>
<organism evidence="7 8">
    <name type="scientific">Calorimonas adulescens</name>
    <dbReference type="NCBI Taxonomy" id="2606906"/>
    <lineage>
        <taxon>Bacteria</taxon>
        <taxon>Bacillati</taxon>
        <taxon>Bacillota</taxon>
        <taxon>Clostridia</taxon>
        <taxon>Thermoanaerobacterales</taxon>
        <taxon>Thermoanaerobacteraceae</taxon>
        <taxon>Calorimonas</taxon>
    </lineage>
</organism>
<dbReference type="InterPro" id="IPR007202">
    <property type="entry name" value="4Fe-4S_dom"/>
</dbReference>
<keyword evidence="2" id="KW-0479">Metal-binding</keyword>
<dbReference type="EMBL" id="VTPS01000016">
    <property type="protein sequence ID" value="TZE81217.1"/>
    <property type="molecule type" value="Genomic_DNA"/>
</dbReference>
<dbReference type="Gene3D" id="1.10.15.40">
    <property type="entry name" value="Electron transport complex subunit B, putative Fe-S cluster"/>
    <property type="match status" value="1"/>
</dbReference>
<evidence type="ECO:0000256" key="3">
    <source>
        <dbReference type="ARBA" id="ARBA00023004"/>
    </source>
</evidence>
<keyword evidence="1" id="KW-0004">4Fe-4S</keyword>
<sequence length="437" mass="47923">MTLHSIVLNEEKCKGCTNCIKRCPTEAIRVRNGKARIIENRCIDCGECIRICPNHAKEALMTNIDDIYGYKYKVALPAPSLYGQFKEPPESILGALKNIGFDYILEVAYAAEITSYCISKYLKENNIKRPAISSSCPSLVRLIMLEFPGLIANIIRVESPMEIAARIVKRNLSKELAVNENEIGVFFISPCAAKMTAVKNPIGTKKSYVDGVISIKDIAPKILKHSKDIKVELTSSSLGIGWAISGGESRSAKIENALYVDGIHNCIQVLREIERGKLNDIEFFEGLACPGGCIGGPLTIENLYVAKNRIKKIMDSLPSSPKPFDTADVNNLDSYMMDEEIYSTSGLTLDKDLNTAIKKLTLIDKIEPTLPGLDCGACGAPTCKALAEDIAMGWASEMDCIFILKNKISSLAKEVADISSKLPPTIQYEGRNKNEGK</sequence>
<evidence type="ECO:0000259" key="5">
    <source>
        <dbReference type="PROSITE" id="PS51379"/>
    </source>
</evidence>
<dbReference type="SUPFAM" id="SSF53920">
    <property type="entry name" value="Fe-only hydrogenase"/>
    <property type="match status" value="1"/>
</dbReference>
<evidence type="ECO:0000256" key="4">
    <source>
        <dbReference type="ARBA" id="ARBA00023014"/>
    </source>
</evidence>
<evidence type="ECO:0000256" key="1">
    <source>
        <dbReference type="ARBA" id="ARBA00022485"/>
    </source>
</evidence>
<evidence type="ECO:0000313" key="7">
    <source>
        <dbReference type="EMBL" id="TZE81217.1"/>
    </source>
</evidence>
<feature type="domain" description="4Fe-4S ferredoxin-type" evidence="5">
    <location>
        <begin position="4"/>
        <end position="33"/>
    </location>
</feature>
<reference evidence="7 8" key="1">
    <citation type="submission" date="2019-08" db="EMBL/GenBank/DDBJ databases">
        <title>Calorimonas adulescens gen. nov., sp. nov., an anaerobic thermophilic bacterium from Sakhalin hot spring.</title>
        <authorList>
            <person name="Khomyakova M.A."/>
            <person name="Merkel A.Y."/>
            <person name="Novikov A."/>
            <person name="Bonch-Osmolovskaya E.A."/>
            <person name="Slobodkin A.I."/>
        </authorList>
    </citation>
    <scope>NUCLEOTIDE SEQUENCE [LARGE SCALE GENOMIC DNA]</scope>
    <source>
        <strain evidence="7 8">A05MB</strain>
    </source>
</reference>
<dbReference type="InterPro" id="IPR017896">
    <property type="entry name" value="4Fe4S_Fe-S-bd"/>
</dbReference>
<dbReference type="GO" id="GO:0051539">
    <property type="term" value="F:4 iron, 4 sulfur cluster binding"/>
    <property type="evidence" value="ECO:0007669"/>
    <property type="project" value="UniProtKB-KW"/>
</dbReference>
<keyword evidence="4" id="KW-0411">Iron-sulfur</keyword>
<dbReference type="PROSITE" id="PS51656">
    <property type="entry name" value="4FE4S"/>
    <property type="match status" value="1"/>
</dbReference>
<dbReference type="Gene3D" id="3.30.70.20">
    <property type="match status" value="1"/>
</dbReference>
<dbReference type="Pfam" id="PF02906">
    <property type="entry name" value="Fe_hyd_lg_C"/>
    <property type="match status" value="2"/>
</dbReference>
<proteinExistence type="predicted"/>
<dbReference type="InterPro" id="IPR050340">
    <property type="entry name" value="Cytosolic_Fe-S_CAF"/>
</dbReference>
<keyword evidence="3" id="KW-0408">Iron</keyword>
<dbReference type="Proteomes" id="UP000322976">
    <property type="component" value="Unassembled WGS sequence"/>
</dbReference>
<dbReference type="InterPro" id="IPR009016">
    <property type="entry name" value="Fe_hydrogenase"/>
</dbReference>
<dbReference type="InterPro" id="IPR004108">
    <property type="entry name" value="Fe_hydrogenase_lsu_C"/>
</dbReference>
<accession>A0A5D8QA14</accession>
<evidence type="ECO:0000313" key="8">
    <source>
        <dbReference type="Proteomes" id="UP000322976"/>
    </source>
</evidence>
<comment type="caution">
    <text evidence="7">The sequence shown here is derived from an EMBL/GenBank/DDBJ whole genome shotgun (WGS) entry which is preliminary data.</text>
</comment>
<gene>
    <name evidence="7" type="ORF">FWJ32_10100</name>
</gene>
<protein>
    <submittedName>
        <fullName evidence="7">4Fe-4S dicluster domain-containing protein</fullName>
    </submittedName>
</protein>
<dbReference type="SUPFAM" id="SSF54862">
    <property type="entry name" value="4Fe-4S ferredoxins"/>
    <property type="match status" value="1"/>
</dbReference>
<dbReference type="PROSITE" id="PS00198">
    <property type="entry name" value="4FE4S_FER_1"/>
    <property type="match status" value="2"/>
</dbReference>
<evidence type="ECO:0000256" key="2">
    <source>
        <dbReference type="ARBA" id="ARBA00022723"/>
    </source>
</evidence>
<evidence type="ECO:0000259" key="6">
    <source>
        <dbReference type="PROSITE" id="PS51656"/>
    </source>
</evidence>
<keyword evidence="8" id="KW-1185">Reference proteome</keyword>
<dbReference type="AlphaFoldDB" id="A0A5D8QA14"/>
<dbReference type="Gene3D" id="3.40.950.10">
    <property type="entry name" value="Fe-only Hydrogenase (Larger Subunit), Chain L, domain 3"/>
    <property type="match status" value="1"/>
</dbReference>
<dbReference type="PROSITE" id="PS51379">
    <property type="entry name" value="4FE4S_FER_2"/>
    <property type="match status" value="2"/>
</dbReference>
<dbReference type="Pfam" id="PF04060">
    <property type="entry name" value="FeS"/>
    <property type="match status" value="1"/>
</dbReference>
<feature type="domain" description="4Fe-4S" evidence="6">
    <location>
        <begin position="358"/>
        <end position="417"/>
    </location>
</feature>
<dbReference type="InterPro" id="IPR017900">
    <property type="entry name" value="4Fe4S_Fe_S_CS"/>
</dbReference>
<dbReference type="PANTHER" id="PTHR11615">
    <property type="entry name" value="NITRATE, FORMATE, IRON DEHYDROGENASE"/>
    <property type="match status" value="1"/>
</dbReference>
<name>A0A5D8QA14_9THEO</name>